<feature type="transmembrane region" description="Helical" evidence="12">
    <location>
        <begin position="239"/>
        <end position="262"/>
    </location>
</feature>
<dbReference type="EC" id="2.7.13.3" evidence="3"/>
<keyword evidence="15" id="KW-1185">Reference proteome</keyword>
<dbReference type="SMART" id="SM00387">
    <property type="entry name" value="HATPase_c"/>
    <property type="match status" value="1"/>
</dbReference>
<dbReference type="EMBL" id="JACGWY010000003">
    <property type="protein sequence ID" value="MBA8816849.1"/>
    <property type="molecule type" value="Genomic_DNA"/>
</dbReference>
<dbReference type="RefSeq" id="WP_167046235.1">
    <property type="nucleotide sequence ID" value="NZ_JAAOZB010000001.1"/>
</dbReference>
<feature type="transmembrane region" description="Helical" evidence="12">
    <location>
        <begin position="198"/>
        <end position="219"/>
    </location>
</feature>
<comment type="subcellular location">
    <subcellularLocation>
        <location evidence="2">Cell membrane</location>
        <topology evidence="2">Multi-pass membrane protein</topology>
    </subcellularLocation>
</comment>
<dbReference type="PROSITE" id="PS50109">
    <property type="entry name" value="HIS_KIN"/>
    <property type="match status" value="1"/>
</dbReference>
<feature type="transmembrane region" description="Helical" evidence="12">
    <location>
        <begin position="136"/>
        <end position="156"/>
    </location>
</feature>
<reference evidence="14 15" key="1">
    <citation type="submission" date="2020-07" db="EMBL/GenBank/DDBJ databases">
        <title>Sequencing the genomes of 1000 actinobacteria strains.</title>
        <authorList>
            <person name="Klenk H.-P."/>
        </authorList>
    </citation>
    <scope>NUCLEOTIDE SEQUENCE [LARGE SCALE GENOMIC DNA]</scope>
    <source>
        <strain evidence="14 15">DSM 27576</strain>
    </source>
</reference>
<dbReference type="Proteomes" id="UP000526083">
    <property type="component" value="Unassembled WGS sequence"/>
</dbReference>
<comment type="catalytic activity">
    <reaction evidence="1">
        <text>ATP + protein L-histidine = ADP + protein N-phospho-L-histidine.</text>
        <dbReference type="EC" id="2.7.13.3"/>
    </reaction>
</comment>
<dbReference type="InterPro" id="IPR003661">
    <property type="entry name" value="HisK_dim/P_dom"/>
</dbReference>
<evidence type="ECO:0000256" key="10">
    <source>
        <dbReference type="ARBA" id="ARBA00023012"/>
    </source>
</evidence>
<dbReference type="CDD" id="cd00082">
    <property type="entry name" value="HisKA"/>
    <property type="match status" value="1"/>
</dbReference>
<dbReference type="InterPro" id="IPR004358">
    <property type="entry name" value="Sig_transdc_His_kin-like_C"/>
</dbReference>
<dbReference type="Pfam" id="PF00512">
    <property type="entry name" value="HisKA"/>
    <property type="match status" value="1"/>
</dbReference>
<comment type="caution">
    <text evidence="14">The sequence shown here is derived from an EMBL/GenBank/DDBJ whole genome shotgun (WGS) entry which is preliminary data.</text>
</comment>
<evidence type="ECO:0000259" key="13">
    <source>
        <dbReference type="PROSITE" id="PS50109"/>
    </source>
</evidence>
<evidence type="ECO:0000256" key="6">
    <source>
        <dbReference type="ARBA" id="ARBA00022679"/>
    </source>
</evidence>
<dbReference type="PANTHER" id="PTHR43711">
    <property type="entry name" value="TWO-COMPONENT HISTIDINE KINASE"/>
    <property type="match status" value="1"/>
</dbReference>
<dbReference type="InterPro" id="IPR003594">
    <property type="entry name" value="HATPase_dom"/>
</dbReference>
<feature type="transmembrane region" description="Helical" evidence="12">
    <location>
        <begin position="98"/>
        <end position="116"/>
    </location>
</feature>
<dbReference type="SMART" id="SM00388">
    <property type="entry name" value="HisKA"/>
    <property type="match status" value="1"/>
</dbReference>
<dbReference type="InterPro" id="IPR036890">
    <property type="entry name" value="HATPase_C_sf"/>
</dbReference>
<feature type="transmembrane region" description="Helical" evidence="12">
    <location>
        <begin position="162"/>
        <end position="186"/>
    </location>
</feature>
<keyword evidence="8 14" id="KW-0418">Kinase</keyword>
<keyword evidence="10" id="KW-0902">Two-component regulatory system</keyword>
<gene>
    <name evidence="14" type="ORF">FHX48_001942</name>
</gene>
<dbReference type="InterPro" id="IPR005467">
    <property type="entry name" value="His_kinase_dom"/>
</dbReference>
<evidence type="ECO:0000256" key="9">
    <source>
        <dbReference type="ARBA" id="ARBA00022989"/>
    </source>
</evidence>
<dbReference type="InterPro" id="IPR036097">
    <property type="entry name" value="HisK_dim/P_sf"/>
</dbReference>
<organism evidence="14 15">
    <name type="scientific">Microbacterium halimionae</name>
    <dbReference type="NCBI Taxonomy" id="1526413"/>
    <lineage>
        <taxon>Bacteria</taxon>
        <taxon>Bacillati</taxon>
        <taxon>Actinomycetota</taxon>
        <taxon>Actinomycetes</taxon>
        <taxon>Micrococcales</taxon>
        <taxon>Microbacteriaceae</taxon>
        <taxon>Microbacterium</taxon>
    </lineage>
</organism>
<dbReference type="GO" id="GO:0005886">
    <property type="term" value="C:plasma membrane"/>
    <property type="evidence" value="ECO:0007669"/>
    <property type="project" value="UniProtKB-SubCell"/>
</dbReference>
<keyword evidence="11 12" id="KW-0472">Membrane</keyword>
<keyword evidence="7 12" id="KW-0812">Transmembrane</keyword>
<evidence type="ECO:0000313" key="15">
    <source>
        <dbReference type="Proteomes" id="UP000526083"/>
    </source>
</evidence>
<sequence>MNSAGAPRAQTSRTRFRTSSTHTWVIWVLSGLMIFALSALGAVFRFGDTNAAAWWPAAGASAWFVLATARKRRAAAVVLVAAAITLGTLVGIDQLNLALTIGITDAIEVLSFLLLLEGRQHTFVLRTVRDATRLIVAAIAASAVTGLFLGLLISTITGETFLALAVHTAASHASAIVLIAPFAALPPPMKEAPRVAEIAFQSVLLIVAIVTIFGAAGYVPLAFVPLTLLGWAAFRFPVYIALIQSIATGTAALLFTLAGLGPYAATTLTLDTQVTILSSFLLALAMATVLLVTAQNEVNISSRAATESAKILSSGFIDSQVGLILTDHDDDDTWTIRWANRTAREFIATEVSADGRWQGQLATEARAALELDGAVSHCVLGSGATVNVVANHVGNSEKRVAVQIVDVTASVLGAEKRLEAEREHARALATRLELERQRDDFIATTSHELRTPIMSIAGYAELLEESSLLRAPESGWLRAIARNADRLTALVESLLTLGRASAAPELHSPPDLLPACALVEDVVSMHCPLADIKNVTLSIEVEEGAEDCVVYGVAHDVNRAIANLVSNAVKFTPADGTVRVITGTADAETTITVTDTGPGISEDAMAHIFERFYRAPDAERSSTPGTGLGLSITAELARRNGGTVTVDSVPGAGVTATLRFPAAARHR</sequence>
<dbReference type="Pfam" id="PF02518">
    <property type="entry name" value="HATPase_c"/>
    <property type="match status" value="1"/>
</dbReference>
<feature type="domain" description="Histidine kinase" evidence="13">
    <location>
        <begin position="444"/>
        <end position="664"/>
    </location>
</feature>
<keyword evidence="6" id="KW-0808">Transferase</keyword>
<keyword evidence="5" id="KW-0597">Phosphoprotein</keyword>
<keyword evidence="9 12" id="KW-1133">Transmembrane helix</keyword>
<dbReference type="GO" id="GO:0000155">
    <property type="term" value="F:phosphorelay sensor kinase activity"/>
    <property type="evidence" value="ECO:0007669"/>
    <property type="project" value="InterPro"/>
</dbReference>
<feature type="transmembrane region" description="Helical" evidence="12">
    <location>
        <begin position="274"/>
        <end position="294"/>
    </location>
</feature>
<dbReference type="InterPro" id="IPR050736">
    <property type="entry name" value="Sensor_HK_Regulatory"/>
</dbReference>
<dbReference type="PRINTS" id="PR00344">
    <property type="entry name" value="BCTRLSENSOR"/>
</dbReference>
<keyword evidence="4" id="KW-1003">Cell membrane</keyword>
<dbReference type="Gene3D" id="3.30.565.10">
    <property type="entry name" value="Histidine kinase-like ATPase, C-terminal domain"/>
    <property type="match status" value="1"/>
</dbReference>
<evidence type="ECO:0000256" key="5">
    <source>
        <dbReference type="ARBA" id="ARBA00022553"/>
    </source>
</evidence>
<dbReference type="AlphaFoldDB" id="A0A7W3JPW9"/>
<feature type="transmembrane region" description="Helical" evidence="12">
    <location>
        <begin position="52"/>
        <end position="69"/>
    </location>
</feature>
<proteinExistence type="predicted"/>
<evidence type="ECO:0000256" key="7">
    <source>
        <dbReference type="ARBA" id="ARBA00022692"/>
    </source>
</evidence>
<protein>
    <recommendedName>
        <fullName evidence="3">histidine kinase</fullName>
        <ecNumber evidence="3">2.7.13.3</ecNumber>
    </recommendedName>
</protein>
<evidence type="ECO:0000256" key="2">
    <source>
        <dbReference type="ARBA" id="ARBA00004651"/>
    </source>
</evidence>
<evidence type="ECO:0000256" key="12">
    <source>
        <dbReference type="SAM" id="Phobius"/>
    </source>
</evidence>
<dbReference type="SUPFAM" id="SSF55874">
    <property type="entry name" value="ATPase domain of HSP90 chaperone/DNA topoisomerase II/histidine kinase"/>
    <property type="match status" value="1"/>
</dbReference>
<dbReference type="CDD" id="cd00075">
    <property type="entry name" value="HATPase"/>
    <property type="match status" value="1"/>
</dbReference>
<feature type="transmembrane region" description="Helical" evidence="12">
    <location>
        <begin position="74"/>
        <end position="92"/>
    </location>
</feature>
<evidence type="ECO:0000256" key="8">
    <source>
        <dbReference type="ARBA" id="ARBA00022777"/>
    </source>
</evidence>
<dbReference type="PANTHER" id="PTHR43711:SF31">
    <property type="entry name" value="HISTIDINE KINASE"/>
    <property type="match status" value="1"/>
</dbReference>
<evidence type="ECO:0000256" key="1">
    <source>
        <dbReference type="ARBA" id="ARBA00000085"/>
    </source>
</evidence>
<dbReference type="Pfam" id="PF05231">
    <property type="entry name" value="MASE1"/>
    <property type="match status" value="1"/>
</dbReference>
<dbReference type="SUPFAM" id="SSF47384">
    <property type="entry name" value="Homodimeric domain of signal transducing histidine kinase"/>
    <property type="match status" value="1"/>
</dbReference>
<dbReference type="InterPro" id="IPR007895">
    <property type="entry name" value="MASE1"/>
</dbReference>
<evidence type="ECO:0000256" key="4">
    <source>
        <dbReference type="ARBA" id="ARBA00022475"/>
    </source>
</evidence>
<accession>A0A7W3JPW9</accession>
<name>A0A7W3JPW9_9MICO</name>
<dbReference type="Gene3D" id="1.10.287.130">
    <property type="match status" value="1"/>
</dbReference>
<feature type="transmembrane region" description="Helical" evidence="12">
    <location>
        <begin position="24"/>
        <end position="46"/>
    </location>
</feature>
<evidence type="ECO:0000256" key="3">
    <source>
        <dbReference type="ARBA" id="ARBA00012438"/>
    </source>
</evidence>
<evidence type="ECO:0000313" key="14">
    <source>
        <dbReference type="EMBL" id="MBA8816849.1"/>
    </source>
</evidence>
<evidence type="ECO:0000256" key="11">
    <source>
        <dbReference type="ARBA" id="ARBA00023136"/>
    </source>
</evidence>